<evidence type="ECO:0000313" key="7">
    <source>
        <dbReference type="EMBL" id="MCT2589128.1"/>
    </source>
</evidence>
<dbReference type="InterPro" id="IPR029052">
    <property type="entry name" value="Metallo-depent_PP-like"/>
</dbReference>
<proteinExistence type="inferred from homology"/>
<dbReference type="Proteomes" id="UP001156389">
    <property type="component" value="Unassembled WGS sequence"/>
</dbReference>
<dbReference type="SFLD" id="SFLDS00029">
    <property type="entry name" value="Radical_SAM"/>
    <property type="match status" value="1"/>
</dbReference>
<evidence type="ECO:0000313" key="8">
    <source>
        <dbReference type="Proteomes" id="UP001156389"/>
    </source>
</evidence>
<keyword evidence="3" id="KW-0479">Metal-binding</keyword>
<dbReference type="InterPro" id="IPR058240">
    <property type="entry name" value="rSAM_sf"/>
</dbReference>
<evidence type="ECO:0000256" key="3">
    <source>
        <dbReference type="ARBA" id="ARBA00022723"/>
    </source>
</evidence>
<dbReference type="PANTHER" id="PTHR11228">
    <property type="entry name" value="RADICAL SAM DOMAIN PROTEIN"/>
    <property type="match status" value="1"/>
</dbReference>
<evidence type="ECO:0000256" key="2">
    <source>
        <dbReference type="ARBA" id="ARBA00022691"/>
    </source>
</evidence>
<accession>A0ABT2JN33</accession>
<keyword evidence="5" id="KW-0411">Iron-sulfur</keyword>
<reference evidence="7 8" key="1">
    <citation type="submission" date="2021-10" db="EMBL/GenBank/DDBJ databases">
        <title>Streptomyces gossypii sp. nov., isolated from soil collected from cotton field.</title>
        <authorList>
            <person name="Ge X."/>
            <person name="Chen X."/>
            <person name="Liu W."/>
        </authorList>
    </citation>
    <scope>NUCLEOTIDE SEQUENCE [LARGE SCALE GENOMIC DNA]</scope>
    <source>
        <strain evidence="7 8">N2-109</strain>
    </source>
</reference>
<dbReference type="SUPFAM" id="SSF102114">
    <property type="entry name" value="Radical SAM enzymes"/>
    <property type="match status" value="1"/>
</dbReference>
<dbReference type="InterPro" id="IPR050377">
    <property type="entry name" value="Radical_SAM_PqqE_MftC-like"/>
</dbReference>
<sequence>MRIAVCGGPYGNPYALRAFVADARDRGCERLYCLGDLGGFGAEVDALWPILTGSGDAALDGTPVECVAGNYDVAIARGDTDCGCGYRDPKDNEYAQLVYDHTLATTSRDFAAWMGKLPTERRETIEGVDVHMVHGSTLALNDFWWESLPEEAHRLRAETSGADVVLCTHSGLPWQRRIGDTLAVNVGVLGKPANDGRQEVWYAVLDLDDGAARAELIPLAYDWRAQARSMRAAGLPGIFAETIETGWWTTCLEILPPAERSRGRFHLYRSTLPTGFRPADDGWGPVAGKDAAAQAEDRPVVPLFGTAYFPSRLWLYTNFHCNLACDYCAVASSPTAAPRTLPVDTFHRLLDEAVTAGFTDLYLTGGEPFLHPAIIELLDHASAQLPTVVLTNAMLLRGRRAAGLEELAGRKLTLQTSLDGATAATHDRHRGAGSWARTMDGIRHLISLGLPPRVALTETADNGPEIPAVGELLAGLGLPKDNFAVRPMLRRGFSEEGMEIGEDSSVPELTVSADGLHWHPAGADLGSSPDMRLAGPGTPLERGKELVTERFFAARLTDGSLPRPVHCAI</sequence>
<dbReference type="Gene3D" id="3.20.20.70">
    <property type="entry name" value="Aldolase class I"/>
    <property type="match status" value="1"/>
</dbReference>
<keyword evidence="8" id="KW-1185">Reference proteome</keyword>
<protein>
    <submittedName>
        <fullName evidence="7">Radical SAM protein</fullName>
    </submittedName>
</protein>
<dbReference type="Pfam" id="PF12850">
    <property type="entry name" value="Metallophos_2"/>
    <property type="match status" value="1"/>
</dbReference>
<dbReference type="InterPro" id="IPR013785">
    <property type="entry name" value="Aldolase_TIM"/>
</dbReference>
<dbReference type="InterPro" id="IPR007197">
    <property type="entry name" value="rSAM"/>
</dbReference>
<comment type="similarity">
    <text evidence="1">Belongs to the metallophosphoesterase superfamily. YfcE family.</text>
</comment>
<dbReference type="RefSeq" id="WP_260216113.1">
    <property type="nucleotide sequence ID" value="NZ_JAJAGO010000002.1"/>
</dbReference>
<name>A0ABT2JN33_9ACTN</name>
<gene>
    <name evidence="7" type="ORF">LHJ74_04110</name>
</gene>
<organism evidence="7 8">
    <name type="scientific">Streptomyces gossypii</name>
    <dbReference type="NCBI Taxonomy" id="2883101"/>
    <lineage>
        <taxon>Bacteria</taxon>
        <taxon>Bacillati</taxon>
        <taxon>Actinomycetota</taxon>
        <taxon>Actinomycetes</taxon>
        <taxon>Kitasatosporales</taxon>
        <taxon>Streptomycetaceae</taxon>
        <taxon>Streptomyces</taxon>
    </lineage>
</organism>
<dbReference type="Gene3D" id="3.60.21.10">
    <property type="match status" value="1"/>
</dbReference>
<dbReference type="Pfam" id="PF04055">
    <property type="entry name" value="Radical_SAM"/>
    <property type="match status" value="1"/>
</dbReference>
<feature type="domain" description="Radical SAM core" evidence="6">
    <location>
        <begin position="306"/>
        <end position="530"/>
    </location>
</feature>
<dbReference type="InterPro" id="IPR024654">
    <property type="entry name" value="Calcineurin-like_PHP_lpxH"/>
</dbReference>
<comment type="caution">
    <text evidence="7">The sequence shown here is derived from an EMBL/GenBank/DDBJ whole genome shotgun (WGS) entry which is preliminary data.</text>
</comment>
<dbReference type="SUPFAM" id="SSF56300">
    <property type="entry name" value="Metallo-dependent phosphatases"/>
    <property type="match status" value="1"/>
</dbReference>
<keyword evidence="2" id="KW-0949">S-adenosyl-L-methionine</keyword>
<dbReference type="PANTHER" id="PTHR11228:SF22">
    <property type="entry name" value="PEPTIDE BIOSYNTHESIS PROTEIN YYDG-RELATED"/>
    <property type="match status" value="1"/>
</dbReference>
<keyword evidence="4" id="KW-0408">Iron</keyword>
<dbReference type="SFLD" id="SFLDG01067">
    <property type="entry name" value="SPASM/twitch_domain_containing"/>
    <property type="match status" value="1"/>
</dbReference>
<dbReference type="EMBL" id="JAJAGO010000002">
    <property type="protein sequence ID" value="MCT2589128.1"/>
    <property type="molecule type" value="Genomic_DNA"/>
</dbReference>
<dbReference type="PROSITE" id="PS51918">
    <property type="entry name" value="RADICAL_SAM"/>
    <property type="match status" value="1"/>
</dbReference>
<evidence type="ECO:0000256" key="5">
    <source>
        <dbReference type="ARBA" id="ARBA00023014"/>
    </source>
</evidence>
<evidence type="ECO:0000256" key="4">
    <source>
        <dbReference type="ARBA" id="ARBA00023004"/>
    </source>
</evidence>
<evidence type="ECO:0000256" key="1">
    <source>
        <dbReference type="ARBA" id="ARBA00008950"/>
    </source>
</evidence>
<dbReference type="CDD" id="cd01335">
    <property type="entry name" value="Radical_SAM"/>
    <property type="match status" value="1"/>
</dbReference>
<evidence type="ECO:0000259" key="6">
    <source>
        <dbReference type="PROSITE" id="PS51918"/>
    </source>
</evidence>